<dbReference type="GO" id="GO:0004366">
    <property type="term" value="F:glycerol-3-phosphate O-acyltransferase activity"/>
    <property type="evidence" value="ECO:0007669"/>
    <property type="project" value="TreeGrafter"/>
</dbReference>
<dbReference type="GO" id="GO:0019432">
    <property type="term" value="P:triglyceride biosynthetic process"/>
    <property type="evidence" value="ECO:0007669"/>
    <property type="project" value="TreeGrafter"/>
</dbReference>
<evidence type="ECO:0000256" key="5">
    <source>
        <dbReference type="ARBA" id="ARBA00023315"/>
    </source>
</evidence>
<dbReference type="PANTHER" id="PTHR12563">
    <property type="entry name" value="GLYCEROL-3-PHOSPHATE ACYLTRANSFERASE"/>
    <property type="match status" value="1"/>
</dbReference>
<dbReference type="SUPFAM" id="SSF69593">
    <property type="entry name" value="Glycerol-3-phosphate (1)-acyltransferase"/>
    <property type="match status" value="1"/>
</dbReference>
<dbReference type="Pfam" id="PF19277">
    <property type="entry name" value="GPAT_C"/>
    <property type="match status" value="1"/>
</dbReference>
<dbReference type="InterPro" id="IPR045520">
    <property type="entry name" value="GPAT/DHAPAT_C"/>
</dbReference>
<sequence length="851" mass="96518">MDPDQMKALDEVYKKWQGRSSLPACGENYGGSSTNEPQVPGRDAWLKKFGGNLQAPIRQPSRHRPKKRKPKQTTDFSFQPVTELRFHVPPAVIPAIYKRRRPFMGEACNRCCKESKKLYEEVVPSWGMHNVLSMDLFRKKNLLKRSFCHIAFVWSRDISHQYPDVKKNVTQSARVKTCILSPALQESASSGQDMKAAEKERQKRIATLEKEAVNILNGMAAVVYRKFVRFTTWFLLKLFGRLLSSIQIHKGQIDILREASRDDKPLVFLPLHKSHMDYILLTFVLVTCDIKVPHVAAGDNLRIPCFSWILRHLGGFFIKRKLDHSSGKDQLYKCILQEYVEQLLQNGQYLEFYIEGSRSRTGKAMIPKSGLLSLVVHSVTEGMVPDVNIVPVNISYEKVVDSGYTSELLGEVKRPESFWSTIKSIWRVIRTKYGNVRLDFGQPFSLQEFSRAMDQSQPMKDFAVALAAKATTNSSPRSSLLRNYSDVSLVDMGDDKCFTLTKTLGYHVVYDAVNCCAIMSTNMVAFLLLNNHRKGTTFEELCTSFEWLHGENTSRGRDVGFSGKTAAVIRHALRLLEDDVTVTESQKDSSSDVEVYVQPKLVLPHVLNLTFYSNKIVSLFALDAVLACAIISAAEESDSYDTDDIEGQKIVSQTLILEKAEHLCDILQREFIFVPPCVLLESALTEGLEKFTASETLKIMAEKNTAGARGSQWGWDDEDEDMGAFDAPEIEYKLTTSEVQLKKLQFLKSVVAPLVESYWVSACGLLWLRNQRFSDTEFVTALHTCAKERVQQEVTLFPESCSLEPFRNSMRIFKEWKVIKVDADSGVTLCDAYNNEDALFDVIEKISQFKL</sequence>
<dbReference type="CDD" id="cd07993">
    <property type="entry name" value="LPLAT_DHAPAT-like"/>
    <property type="match status" value="1"/>
</dbReference>
<evidence type="ECO:0000259" key="7">
    <source>
        <dbReference type="SMART" id="SM00563"/>
    </source>
</evidence>
<feature type="region of interest" description="Disordered" evidence="6">
    <location>
        <begin position="20"/>
        <end position="44"/>
    </location>
</feature>
<evidence type="ECO:0000313" key="9">
    <source>
        <dbReference type="Proteomes" id="UP001163046"/>
    </source>
</evidence>
<dbReference type="OrthoDB" id="5962536at2759"/>
<dbReference type="InterPro" id="IPR002123">
    <property type="entry name" value="Plipid/glycerol_acylTrfase"/>
</dbReference>
<dbReference type="InterPro" id="IPR022284">
    <property type="entry name" value="GPAT/DHAPAT"/>
</dbReference>
<dbReference type="AlphaFoldDB" id="A0A9X0DBA4"/>
<keyword evidence="3" id="KW-0808">Transferase</keyword>
<comment type="subcellular location">
    <subcellularLocation>
        <location evidence="1">Membrane</location>
    </subcellularLocation>
</comment>
<comment type="similarity">
    <text evidence="2">Belongs to the GPAT/DAPAT family.</text>
</comment>
<dbReference type="EMBL" id="MU825401">
    <property type="protein sequence ID" value="KAJ7392428.1"/>
    <property type="molecule type" value="Genomic_DNA"/>
</dbReference>
<dbReference type="Pfam" id="PF01553">
    <property type="entry name" value="Acyltransferase"/>
    <property type="match status" value="1"/>
</dbReference>
<dbReference type="GO" id="GO:0008654">
    <property type="term" value="P:phospholipid biosynthetic process"/>
    <property type="evidence" value="ECO:0007669"/>
    <property type="project" value="TreeGrafter"/>
</dbReference>
<protein>
    <recommendedName>
        <fullName evidence="7">Phospholipid/glycerol acyltransferase domain-containing protein</fullName>
    </recommendedName>
</protein>
<comment type="caution">
    <text evidence="8">The sequence shown here is derived from an EMBL/GenBank/DDBJ whole genome shotgun (WGS) entry which is preliminary data.</text>
</comment>
<keyword evidence="9" id="KW-1185">Reference proteome</keyword>
<evidence type="ECO:0000256" key="3">
    <source>
        <dbReference type="ARBA" id="ARBA00022679"/>
    </source>
</evidence>
<dbReference type="GO" id="GO:0031966">
    <property type="term" value="C:mitochondrial membrane"/>
    <property type="evidence" value="ECO:0007669"/>
    <property type="project" value="TreeGrafter"/>
</dbReference>
<feature type="region of interest" description="Disordered" evidence="6">
    <location>
        <begin position="55"/>
        <end position="74"/>
    </location>
</feature>
<dbReference type="GO" id="GO:0006072">
    <property type="term" value="P:glycerol-3-phosphate metabolic process"/>
    <property type="evidence" value="ECO:0007669"/>
    <property type="project" value="TreeGrafter"/>
</dbReference>
<name>A0A9X0DBA4_9CNID</name>
<gene>
    <name evidence="8" type="ORF">OS493_012091</name>
</gene>
<accession>A0A9X0DBA4</accession>
<feature type="domain" description="Phospholipid/glycerol acyltransferase" evidence="7">
    <location>
        <begin position="266"/>
        <end position="397"/>
    </location>
</feature>
<evidence type="ECO:0000313" key="8">
    <source>
        <dbReference type="EMBL" id="KAJ7392428.1"/>
    </source>
</evidence>
<reference evidence="8" key="1">
    <citation type="submission" date="2023-01" db="EMBL/GenBank/DDBJ databases">
        <title>Genome assembly of the deep-sea coral Lophelia pertusa.</title>
        <authorList>
            <person name="Herrera S."/>
            <person name="Cordes E."/>
        </authorList>
    </citation>
    <scope>NUCLEOTIDE SEQUENCE</scope>
    <source>
        <strain evidence="8">USNM1676648</strain>
        <tissue evidence="8">Polyp</tissue>
    </source>
</reference>
<evidence type="ECO:0000256" key="6">
    <source>
        <dbReference type="SAM" id="MobiDB-lite"/>
    </source>
</evidence>
<keyword evidence="4" id="KW-0472">Membrane</keyword>
<proteinExistence type="inferred from homology"/>
<evidence type="ECO:0000256" key="2">
    <source>
        <dbReference type="ARBA" id="ARBA00007937"/>
    </source>
</evidence>
<keyword evidence="5" id="KW-0012">Acyltransferase</keyword>
<dbReference type="PANTHER" id="PTHR12563:SF23">
    <property type="entry name" value="BCDNA.GH07066"/>
    <property type="match status" value="1"/>
</dbReference>
<dbReference type="InterPro" id="IPR041728">
    <property type="entry name" value="GPAT/DHAPAT_LPLAT"/>
</dbReference>
<dbReference type="SMART" id="SM00563">
    <property type="entry name" value="PlsC"/>
    <property type="match status" value="1"/>
</dbReference>
<organism evidence="8 9">
    <name type="scientific">Desmophyllum pertusum</name>
    <dbReference type="NCBI Taxonomy" id="174260"/>
    <lineage>
        <taxon>Eukaryota</taxon>
        <taxon>Metazoa</taxon>
        <taxon>Cnidaria</taxon>
        <taxon>Anthozoa</taxon>
        <taxon>Hexacorallia</taxon>
        <taxon>Scleractinia</taxon>
        <taxon>Caryophylliina</taxon>
        <taxon>Caryophylliidae</taxon>
        <taxon>Desmophyllum</taxon>
    </lineage>
</organism>
<dbReference type="GO" id="GO:0006631">
    <property type="term" value="P:fatty acid metabolic process"/>
    <property type="evidence" value="ECO:0007669"/>
    <property type="project" value="TreeGrafter"/>
</dbReference>
<evidence type="ECO:0000256" key="1">
    <source>
        <dbReference type="ARBA" id="ARBA00004370"/>
    </source>
</evidence>
<dbReference type="Proteomes" id="UP001163046">
    <property type="component" value="Unassembled WGS sequence"/>
</dbReference>
<feature type="compositionally biased region" description="Basic residues" evidence="6">
    <location>
        <begin position="60"/>
        <end position="71"/>
    </location>
</feature>
<evidence type="ECO:0000256" key="4">
    <source>
        <dbReference type="ARBA" id="ARBA00023136"/>
    </source>
</evidence>